<accession>A0A9N9AFU3</accession>
<reference evidence="3" key="1">
    <citation type="submission" date="2021-06" db="EMBL/GenBank/DDBJ databases">
        <authorList>
            <person name="Kallberg Y."/>
            <person name="Tangrot J."/>
            <person name="Rosling A."/>
        </authorList>
    </citation>
    <scope>NUCLEOTIDE SEQUENCE</scope>
    <source>
        <strain evidence="3">BR232B</strain>
    </source>
</reference>
<feature type="compositionally biased region" description="Acidic residues" evidence="2">
    <location>
        <begin position="69"/>
        <end position="79"/>
    </location>
</feature>
<dbReference type="EMBL" id="CAJVPI010000391">
    <property type="protein sequence ID" value="CAG8528925.1"/>
    <property type="molecule type" value="Genomic_DNA"/>
</dbReference>
<dbReference type="Proteomes" id="UP000789739">
    <property type="component" value="Unassembled WGS sequence"/>
</dbReference>
<keyword evidence="4" id="KW-1185">Reference proteome</keyword>
<feature type="region of interest" description="Disordered" evidence="2">
    <location>
        <begin position="57"/>
        <end position="105"/>
    </location>
</feature>
<evidence type="ECO:0000313" key="3">
    <source>
        <dbReference type="EMBL" id="CAG8528925.1"/>
    </source>
</evidence>
<evidence type="ECO:0000256" key="2">
    <source>
        <dbReference type="SAM" id="MobiDB-lite"/>
    </source>
</evidence>
<evidence type="ECO:0000313" key="4">
    <source>
        <dbReference type="Proteomes" id="UP000789739"/>
    </source>
</evidence>
<gene>
    <name evidence="3" type="ORF">PBRASI_LOCUS4009</name>
</gene>
<keyword evidence="1" id="KW-0175">Coiled coil</keyword>
<name>A0A9N9AFU3_9GLOM</name>
<feature type="compositionally biased region" description="Low complexity" evidence="2">
    <location>
        <begin position="183"/>
        <end position="192"/>
    </location>
</feature>
<feature type="compositionally biased region" description="Acidic residues" evidence="2">
    <location>
        <begin position="92"/>
        <end position="101"/>
    </location>
</feature>
<organism evidence="3 4">
    <name type="scientific">Paraglomus brasilianum</name>
    <dbReference type="NCBI Taxonomy" id="144538"/>
    <lineage>
        <taxon>Eukaryota</taxon>
        <taxon>Fungi</taxon>
        <taxon>Fungi incertae sedis</taxon>
        <taxon>Mucoromycota</taxon>
        <taxon>Glomeromycotina</taxon>
        <taxon>Glomeromycetes</taxon>
        <taxon>Paraglomerales</taxon>
        <taxon>Paraglomeraceae</taxon>
        <taxon>Paraglomus</taxon>
    </lineage>
</organism>
<dbReference type="OrthoDB" id="2397950at2759"/>
<proteinExistence type="predicted"/>
<feature type="region of interest" description="Disordered" evidence="2">
    <location>
        <begin position="158"/>
        <end position="261"/>
    </location>
</feature>
<protein>
    <submittedName>
        <fullName evidence="3">7841_t:CDS:1</fullName>
    </submittedName>
</protein>
<feature type="coiled-coil region" evidence="1">
    <location>
        <begin position="125"/>
        <end position="152"/>
    </location>
</feature>
<evidence type="ECO:0000256" key="1">
    <source>
        <dbReference type="SAM" id="Coils"/>
    </source>
</evidence>
<comment type="caution">
    <text evidence="3">The sequence shown here is derived from an EMBL/GenBank/DDBJ whole genome shotgun (WGS) entry which is preliminary data.</text>
</comment>
<feature type="compositionally biased region" description="Low complexity" evidence="2">
    <location>
        <begin position="199"/>
        <end position="219"/>
    </location>
</feature>
<sequence>MVQKQPKKETATNTPYFYPNFSRYNYPKFGTDDETYAEPVFKFPSWDDGLSSYTKRSYSRKNSQRYEEFDIQLDEEESTLDDKEGYGLSYDSNDEEEEEKEDGLTKCDELHDDINSAKYDAQADYDRFKSHFSSLSDELRALQQEIEETERRYLSRKWGADDESEAGSFSESSVLISGFGVGPSPKRSLTSSPTPPPTSEVSIGGFGSSSRRILLSSPSAMQAATSPYRKRSASIKSGYEEEEDDDCLSGPGSPNGRRCMGLDEGWTQERVHQNEWIRC</sequence>
<dbReference type="AlphaFoldDB" id="A0A9N9AFU3"/>